<accession>A0AAD8APY8</accession>
<keyword evidence="3" id="KW-1185">Reference proteome</keyword>
<comment type="caution">
    <text evidence="2">The sequence shown here is derived from an EMBL/GenBank/DDBJ whole genome shotgun (WGS) entry which is preliminary data.</text>
</comment>
<feature type="region of interest" description="Disordered" evidence="1">
    <location>
        <begin position="69"/>
        <end position="100"/>
    </location>
</feature>
<name>A0AAD8APY8_DIPPU</name>
<reference evidence="2" key="2">
    <citation type="submission" date="2023-05" db="EMBL/GenBank/DDBJ databases">
        <authorList>
            <person name="Fouks B."/>
        </authorList>
    </citation>
    <scope>NUCLEOTIDE SEQUENCE</scope>
    <source>
        <strain evidence="2">Stay&amp;Tobe</strain>
        <tissue evidence="2">Testes</tissue>
    </source>
</reference>
<dbReference type="EMBL" id="JASPKZ010000006">
    <property type="protein sequence ID" value="KAJ9601673.1"/>
    <property type="molecule type" value="Genomic_DNA"/>
</dbReference>
<evidence type="ECO:0000313" key="3">
    <source>
        <dbReference type="Proteomes" id="UP001233999"/>
    </source>
</evidence>
<gene>
    <name evidence="2" type="ORF">L9F63_000206</name>
</gene>
<feature type="compositionally biased region" description="Low complexity" evidence="1">
    <location>
        <begin position="16"/>
        <end position="40"/>
    </location>
</feature>
<protein>
    <submittedName>
        <fullName evidence="2">Uncharacterized protein</fullName>
    </submittedName>
</protein>
<organism evidence="2 3">
    <name type="scientific">Diploptera punctata</name>
    <name type="common">Pacific beetle cockroach</name>
    <dbReference type="NCBI Taxonomy" id="6984"/>
    <lineage>
        <taxon>Eukaryota</taxon>
        <taxon>Metazoa</taxon>
        <taxon>Ecdysozoa</taxon>
        <taxon>Arthropoda</taxon>
        <taxon>Hexapoda</taxon>
        <taxon>Insecta</taxon>
        <taxon>Pterygota</taxon>
        <taxon>Neoptera</taxon>
        <taxon>Polyneoptera</taxon>
        <taxon>Dictyoptera</taxon>
        <taxon>Blattodea</taxon>
        <taxon>Blaberoidea</taxon>
        <taxon>Blaberidae</taxon>
        <taxon>Diplopterinae</taxon>
        <taxon>Diploptera</taxon>
    </lineage>
</organism>
<reference evidence="2" key="1">
    <citation type="journal article" date="2023" name="IScience">
        <title>Live-bearing cockroach genome reveals convergent evolutionary mechanisms linked to viviparity in insects and beyond.</title>
        <authorList>
            <person name="Fouks B."/>
            <person name="Harrison M.C."/>
            <person name="Mikhailova A.A."/>
            <person name="Marchal E."/>
            <person name="English S."/>
            <person name="Carruthers M."/>
            <person name="Jennings E.C."/>
            <person name="Chiamaka E.L."/>
            <person name="Frigard R.A."/>
            <person name="Pippel M."/>
            <person name="Attardo G.M."/>
            <person name="Benoit J.B."/>
            <person name="Bornberg-Bauer E."/>
            <person name="Tobe S.S."/>
        </authorList>
    </citation>
    <scope>NUCLEOTIDE SEQUENCE</scope>
    <source>
        <strain evidence="2">Stay&amp;Tobe</strain>
    </source>
</reference>
<proteinExistence type="predicted"/>
<dbReference type="Proteomes" id="UP001233999">
    <property type="component" value="Unassembled WGS sequence"/>
</dbReference>
<dbReference type="AlphaFoldDB" id="A0AAD8APY8"/>
<evidence type="ECO:0000256" key="1">
    <source>
        <dbReference type="SAM" id="MobiDB-lite"/>
    </source>
</evidence>
<evidence type="ECO:0000313" key="2">
    <source>
        <dbReference type="EMBL" id="KAJ9601673.1"/>
    </source>
</evidence>
<sequence>MKQNSKQFSLQFPNCTKTSTIPSSLSPTATTPTSSSSSSSVVNSLPDQPSVLLVVYPVPFVNETNDMLADQQKYKAEDSEDKDSTSYKSPRKESSRCGIQ</sequence>
<feature type="region of interest" description="Disordered" evidence="1">
    <location>
        <begin position="1"/>
        <end position="45"/>
    </location>
</feature>
<feature type="compositionally biased region" description="Basic and acidic residues" evidence="1">
    <location>
        <begin position="72"/>
        <end position="100"/>
    </location>
</feature>
<feature type="compositionally biased region" description="Polar residues" evidence="1">
    <location>
        <begin position="1"/>
        <end position="15"/>
    </location>
</feature>